<evidence type="ECO:0000256" key="1">
    <source>
        <dbReference type="SAM" id="Phobius"/>
    </source>
</evidence>
<protein>
    <submittedName>
        <fullName evidence="2">Uncharacterized protein</fullName>
    </submittedName>
</protein>
<dbReference type="AlphaFoldDB" id="A0A494Z2T8"/>
<feature type="transmembrane region" description="Helical" evidence="1">
    <location>
        <begin position="7"/>
        <end position="30"/>
    </location>
</feature>
<keyword evidence="1" id="KW-1133">Transmembrane helix</keyword>
<organism evidence="2 3">
    <name type="scientific">Oceanobacillus bengalensis</name>
    <dbReference type="NCBI Taxonomy" id="1435466"/>
    <lineage>
        <taxon>Bacteria</taxon>
        <taxon>Bacillati</taxon>
        <taxon>Bacillota</taxon>
        <taxon>Bacilli</taxon>
        <taxon>Bacillales</taxon>
        <taxon>Bacillaceae</taxon>
        <taxon>Oceanobacillus</taxon>
    </lineage>
</organism>
<sequence>MLPRLLFIIPIIVGAGIIMLGLMLIITLTLNQPPALTYTLVGIHTFIITVLFGKLAKKIYLSF</sequence>
<dbReference type="RefSeq" id="WP_121129704.1">
    <property type="nucleotide sequence ID" value="NZ_JBHUFK010000033.1"/>
</dbReference>
<reference evidence="2 3" key="1">
    <citation type="journal article" date="2015" name="Antonie Van Leeuwenhoek">
        <title>Oceanobacillus bengalensis sp. nov., a bacterium isolated from seawater of the Bay of Bengal.</title>
        <authorList>
            <person name="Yongchang O."/>
            <person name="Xiang W."/>
            <person name="Wang G."/>
        </authorList>
    </citation>
    <scope>NUCLEOTIDE SEQUENCE [LARGE SCALE GENOMIC DNA]</scope>
    <source>
        <strain evidence="2 3">MCCC 1K00260</strain>
    </source>
</reference>
<keyword evidence="1" id="KW-0472">Membrane</keyword>
<keyword evidence="3" id="KW-1185">Reference proteome</keyword>
<accession>A0A494Z2T8</accession>
<dbReference type="Proteomes" id="UP000281813">
    <property type="component" value="Unassembled WGS sequence"/>
</dbReference>
<keyword evidence="1" id="KW-0812">Transmembrane</keyword>
<name>A0A494Z2T8_9BACI</name>
<dbReference type="EMBL" id="RBZO01000007">
    <property type="protein sequence ID" value="RKQ16828.1"/>
    <property type="molecule type" value="Genomic_DNA"/>
</dbReference>
<proteinExistence type="predicted"/>
<evidence type="ECO:0000313" key="3">
    <source>
        <dbReference type="Proteomes" id="UP000281813"/>
    </source>
</evidence>
<feature type="transmembrane region" description="Helical" evidence="1">
    <location>
        <begin position="36"/>
        <end position="56"/>
    </location>
</feature>
<gene>
    <name evidence="2" type="ORF">D8M05_06130</name>
</gene>
<evidence type="ECO:0000313" key="2">
    <source>
        <dbReference type="EMBL" id="RKQ16828.1"/>
    </source>
</evidence>
<comment type="caution">
    <text evidence="2">The sequence shown here is derived from an EMBL/GenBank/DDBJ whole genome shotgun (WGS) entry which is preliminary data.</text>
</comment>